<evidence type="ECO:0000256" key="4">
    <source>
        <dbReference type="ARBA" id="ARBA00022779"/>
    </source>
</evidence>
<reference evidence="11 12" key="1">
    <citation type="submission" date="2022-12" db="EMBL/GenBank/DDBJ databases">
        <title>Dasania phycosphaerae sp. nov., isolated from particulate material of the south coast of Korea.</title>
        <authorList>
            <person name="Jiang Y."/>
        </authorList>
    </citation>
    <scope>NUCLEOTIDE SEQUENCE [LARGE SCALE GENOMIC DNA]</scope>
    <source>
        <strain evidence="11 12">GY-19</strain>
    </source>
</reference>
<evidence type="ECO:0000256" key="3">
    <source>
        <dbReference type="ARBA" id="ARBA00022692"/>
    </source>
</evidence>
<keyword evidence="11" id="KW-0282">Flagellum</keyword>
<dbReference type="InterPro" id="IPR047055">
    <property type="entry name" value="MotA-like"/>
</dbReference>
<dbReference type="GO" id="GO:0015031">
    <property type="term" value="P:protein transport"/>
    <property type="evidence" value="ECO:0007669"/>
    <property type="project" value="UniProtKB-KW"/>
</dbReference>
<keyword evidence="11" id="KW-0966">Cell projection</keyword>
<gene>
    <name evidence="11" type="ORF">O0V09_02780</name>
</gene>
<keyword evidence="11" id="KW-0969">Cilium</keyword>
<dbReference type="RefSeq" id="WP_258330265.1">
    <property type="nucleotide sequence ID" value="NZ_JAPTGG010000002.1"/>
</dbReference>
<evidence type="ECO:0000313" key="11">
    <source>
        <dbReference type="EMBL" id="MCZ0864108.1"/>
    </source>
</evidence>
<dbReference type="GO" id="GO:0005886">
    <property type="term" value="C:plasma membrane"/>
    <property type="evidence" value="ECO:0007669"/>
    <property type="project" value="UniProtKB-SubCell"/>
</dbReference>
<dbReference type="PANTHER" id="PTHR30433">
    <property type="entry name" value="CHEMOTAXIS PROTEIN MOTA"/>
    <property type="match status" value="1"/>
</dbReference>
<evidence type="ECO:0000256" key="5">
    <source>
        <dbReference type="ARBA" id="ARBA00022989"/>
    </source>
</evidence>
<proteinExistence type="inferred from homology"/>
<evidence type="ECO:0000256" key="1">
    <source>
        <dbReference type="ARBA" id="ARBA00004651"/>
    </source>
</evidence>
<keyword evidence="5 8" id="KW-1133">Transmembrane helix</keyword>
<name>A0A9J6RI48_9GAMM</name>
<evidence type="ECO:0000256" key="7">
    <source>
        <dbReference type="RuleBase" id="RU004057"/>
    </source>
</evidence>
<dbReference type="InterPro" id="IPR002898">
    <property type="entry name" value="MotA_ExbB_proton_chnl"/>
</dbReference>
<keyword evidence="2" id="KW-1003">Cell membrane</keyword>
<dbReference type="InterPro" id="IPR046786">
    <property type="entry name" value="MotA_N"/>
</dbReference>
<keyword evidence="6 8" id="KW-0472">Membrane</keyword>
<dbReference type="AlphaFoldDB" id="A0A9J6RI48"/>
<comment type="subcellular location">
    <subcellularLocation>
        <location evidence="1">Cell membrane</location>
        <topology evidence="1">Multi-pass membrane protein</topology>
    </subcellularLocation>
    <subcellularLocation>
        <location evidence="7">Membrane</location>
        <topology evidence="7">Multi-pass membrane protein</topology>
    </subcellularLocation>
</comment>
<accession>A0A9J6RI48</accession>
<organism evidence="11 12">
    <name type="scientific">Dasania phycosphaerae</name>
    <dbReference type="NCBI Taxonomy" id="2950436"/>
    <lineage>
        <taxon>Bacteria</taxon>
        <taxon>Pseudomonadati</taxon>
        <taxon>Pseudomonadota</taxon>
        <taxon>Gammaproteobacteria</taxon>
        <taxon>Cellvibrionales</taxon>
        <taxon>Spongiibacteraceae</taxon>
        <taxon>Dasania</taxon>
    </lineage>
</organism>
<dbReference type="Pfam" id="PF20560">
    <property type="entry name" value="MotA_N"/>
    <property type="match status" value="1"/>
</dbReference>
<dbReference type="Pfam" id="PF01618">
    <property type="entry name" value="MotA_ExbB"/>
    <property type="match status" value="1"/>
</dbReference>
<comment type="caution">
    <text evidence="11">The sequence shown here is derived from an EMBL/GenBank/DDBJ whole genome shotgun (WGS) entry which is preliminary data.</text>
</comment>
<protein>
    <submittedName>
        <fullName evidence="11">Flagellar motor protein</fullName>
    </submittedName>
</protein>
<feature type="transmembrane region" description="Helical" evidence="8">
    <location>
        <begin position="182"/>
        <end position="204"/>
    </location>
</feature>
<feature type="transmembrane region" description="Helical" evidence="8">
    <location>
        <begin position="152"/>
        <end position="170"/>
    </location>
</feature>
<dbReference type="EMBL" id="JAPTGG010000002">
    <property type="protein sequence ID" value="MCZ0864108.1"/>
    <property type="molecule type" value="Genomic_DNA"/>
</dbReference>
<dbReference type="Proteomes" id="UP001069090">
    <property type="component" value="Unassembled WGS sequence"/>
</dbReference>
<keyword evidence="7" id="KW-0653">Protein transport</keyword>
<dbReference type="GO" id="GO:0071978">
    <property type="term" value="P:bacterial-type flagellum-dependent swarming motility"/>
    <property type="evidence" value="ECO:0007669"/>
    <property type="project" value="InterPro"/>
</dbReference>
<dbReference type="NCBIfam" id="NF006583">
    <property type="entry name" value="PRK09109.1"/>
    <property type="match status" value="1"/>
</dbReference>
<evidence type="ECO:0000256" key="2">
    <source>
        <dbReference type="ARBA" id="ARBA00022475"/>
    </source>
</evidence>
<evidence type="ECO:0000259" key="9">
    <source>
        <dbReference type="Pfam" id="PF01618"/>
    </source>
</evidence>
<keyword evidence="3 8" id="KW-0812">Transmembrane</keyword>
<keyword evidence="4" id="KW-0283">Flagellar rotation</keyword>
<evidence type="ECO:0000259" key="10">
    <source>
        <dbReference type="Pfam" id="PF20560"/>
    </source>
</evidence>
<evidence type="ECO:0000313" key="12">
    <source>
        <dbReference type="Proteomes" id="UP001069090"/>
    </source>
</evidence>
<feature type="domain" description="Motility protein A N-terminal" evidence="10">
    <location>
        <begin position="6"/>
        <end position="71"/>
    </location>
</feature>
<dbReference type="PANTHER" id="PTHR30433:SF3">
    <property type="entry name" value="MOTILITY PROTEIN A"/>
    <property type="match status" value="1"/>
</dbReference>
<keyword evidence="12" id="KW-1185">Reference proteome</keyword>
<evidence type="ECO:0000256" key="6">
    <source>
        <dbReference type="ARBA" id="ARBA00023136"/>
    </source>
</evidence>
<feature type="domain" description="MotA/TolQ/ExbB proton channel" evidence="9">
    <location>
        <begin position="102"/>
        <end position="219"/>
    </location>
</feature>
<keyword evidence="7" id="KW-0813">Transport</keyword>
<evidence type="ECO:0000256" key="8">
    <source>
        <dbReference type="SAM" id="Phobius"/>
    </source>
</evidence>
<dbReference type="GO" id="GO:0006935">
    <property type="term" value="P:chemotaxis"/>
    <property type="evidence" value="ECO:0007669"/>
    <property type="project" value="InterPro"/>
</dbReference>
<feature type="transmembrane region" description="Helical" evidence="8">
    <location>
        <begin position="28"/>
        <end position="49"/>
    </location>
</feature>
<sequence>MDLLSIFGVILGFVAILGGNYLEGGSISALANFPAAFIVVGGTFAAAMLQTPWQGLKFALSRLRHVFAPPNLGFKQGVKKVVKWSARARKDGLLGLEDIAETEPDLFARKGLQLLVDGGEPENIRNILEVETLVLEQRDVDAAKFYESMGGYSPTIGIIGAVMGLIHVMGNLADPSKLGAGIAVAFVATIYGVAFANLLLLPIASKLRGLARSQAQYRELIIEGIIAIAEGENPRAIELKLDGFLHGN</sequence>
<comment type="similarity">
    <text evidence="7">Belongs to the exbB/tolQ family.</text>
</comment>